<accession>A0ABS5KMV6</accession>
<gene>
    <name evidence="3" type="ORF">KGQ19_10705</name>
</gene>
<organism evidence="3 4">
    <name type="scientific">Catenulispora pinistramenti</name>
    <dbReference type="NCBI Taxonomy" id="2705254"/>
    <lineage>
        <taxon>Bacteria</taxon>
        <taxon>Bacillati</taxon>
        <taxon>Actinomycetota</taxon>
        <taxon>Actinomycetes</taxon>
        <taxon>Catenulisporales</taxon>
        <taxon>Catenulisporaceae</taxon>
        <taxon>Catenulispora</taxon>
    </lineage>
</organism>
<reference evidence="3 4" key="1">
    <citation type="submission" date="2020-02" db="EMBL/GenBank/DDBJ databases">
        <title>Acidophilic actinobacteria isolated from forest soil.</title>
        <authorList>
            <person name="Golinska P."/>
        </authorList>
    </citation>
    <scope>NUCLEOTIDE SEQUENCE [LARGE SCALE GENOMIC DNA]</scope>
    <source>
        <strain evidence="3 4">NL8</strain>
    </source>
</reference>
<keyword evidence="2" id="KW-0472">Membrane</keyword>
<comment type="caution">
    <text evidence="3">The sequence shown here is derived from an EMBL/GenBank/DDBJ whole genome shotgun (WGS) entry which is preliminary data.</text>
</comment>
<evidence type="ECO:0000313" key="4">
    <source>
        <dbReference type="Proteomes" id="UP000730482"/>
    </source>
</evidence>
<feature type="transmembrane region" description="Helical" evidence="2">
    <location>
        <begin position="157"/>
        <end position="179"/>
    </location>
</feature>
<evidence type="ECO:0000256" key="2">
    <source>
        <dbReference type="SAM" id="Phobius"/>
    </source>
</evidence>
<keyword evidence="4" id="KW-1185">Reference proteome</keyword>
<dbReference type="EMBL" id="JAAFYZ010000026">
    <property type="protein sequence ID" value="MBS2547344.1"/>
    <property type="molecule type" value="Genomic_DNA"/>
</dbReference>
<dbReference type="Proteomes" id="UP000730482">
    <property type="component" value="Unassembled WGS sequence"/>
</dbReference>
<proteinExistence type="predicted"/>
<feature type="compositionally biased region" description="Polar residues" evidence="1">
    <location>
        <begin position="1"/>
        <end position="17"/>
    </location>
</feature>
<sequence length="315" mass="34041">MEIRTAHQSAGSPSFTRLDSRNIRAGRGTLAKATLSRILTPDPAAKDQSLPGWSYYEGLLCALDVDPAPFQPRWQAAQEEWQARARGESSTLPAVREQASEVSEVSAVSAVSAVPVLLPSAAELEPRTESGLVAQHQPAVEVRPMPVPAPRRRRRSLLVLASIVGTAAVVIPVGAFAVIGRSHSQPPRQQQTQAMKPMQSPVTAVLVTNAPPRTLSGKIVRTWNQDANNGHGGSIGVLVFPTPFALNGSEGPRHDGDVVEVVCHTTQGRLTHERLDTGHENSTGWFQIYYQDRLWWVADHYISLARGVQAPDCAG</sequence>
<evidence type="ECO:0000313" key="3">
    <source>
        <dbReference type="EMBL" id="MBS2547344.1"/>
    </source>
</evidence>
<evidence type="ECO:0000256" key="1">
    <source>
        <dbReference type="SAM" id="MobiDB-lite"/>
    </source>
</evidence>
<keyword evidence="2" id="KW-1133">Transmembrane helix</keyword>
<feature type="region of interest" description="Disordered" evidence="1">
    <location>
        <begin position="1"/>
        <end position="21"/>
    </location>
</feature>
<keyword evidence="2" id="KW-0812">Transmembrane</keyword>
<dbReference type="RefSeq" id="WP_212008945.1">
    <property type="nucleotide sequence ID" value="NZ_JAAFYZ010000026.1"/>
</dbReference>
<protein>
    <submittedName>
        <fullName evidence="3">Uncharacterized protein</fullName>
    </submittedName>
</protein>
<name>A0ABS5KMV6_9ACTN</name>